<accession>M1NNX1</accession>
<dbReference type="EMBL" id="KC008572">
    <property type="protein sequence ID" value="AGF85765.1"/>
    <property type="molecule type" value="Genomic_DNA"/>
</dbReference>
<name>M1NNX1_9VIRU</name>
<proteinExistence type="predicted"/>
<reference evidence="1 2" key="1">
    <citation type="submission" date="2012-10" db="EMBL/GenBank/DDBJ databases">
        <title>Complete genome sequence of Moumouvirus goulette.</title>
        <authorList>
            <person name="Fournous G."/>
            <person name="Bougalmi M."/>
            <person name="Colson P."/>
        </authorList>
    </citation>
    <scope>NUCLEOTIDE SEQUENCE [LARGE SCALE GENOMIC DNA]</scope>
</reference>
<evidence type="ECO:0000313" key="2">
    <source>
        <dbReference type="Proteomes" id="UP000241071"/>
    </source>
</evidence>
<sequence>MSDMLIFISDPDPEIYLWGFELEQNYYTSTFNEKIFFNISNIKHHYKDGTLLHFVEIPDINFLDCDKYHSNIFKIIETHSLFDIDTYLKYDLNIEDNDYIIDFASDNRNIKFLDWYVSSGYKLKYSENAFFPTRDNLDVSNWWLNSSLKLIYDHRSFDFASQHGYIQVLDWWINSGLELKYTKNSLSYFYYLEDEDECIKILDWWINFGLEIKYDEYQIEYAMMNHHIKILNWWLDSGLKIKTFGELTCCCDNECLEVLDWWKKSGLVMDYTGIINLASNNGYINILNWFYNSGFKLKYTEEAMNFPYNTKVLQWWLDSGLELLYDDLSMTCASNVEILEWWKTTTWA</sequence>
<dbReference type="Proteomes" id="UP000241071">
    <property type="component" value="Segment"/>
</dbReference>
<gene>
    <name evidence="1" type="ORF">glt_00962</name>
</gene>
<evidence type="ECO:0000313" key="1">
    <source>
        <dbReference type="EMBL" id="AGF85765.1"/>
    </source>
</evidence>
<protein>
    <submittedName>
        <fullName evidence="1">Repeat protein</fullName>
    </submittedName>
</protein>
<keyword evidence="2" id="KW-1185">Reference proteome</keyword>
<organism evidence="1 2">
    <name type="scientific">Moumouvirus goulette</name>
    <dbReference type="NCBI Taxonomy" id="1247379"/>
    <lineage>
        <taxon>Viruses</taxon>
        <taxon>Varidnaviria</taxon>
        <taxon>Bamfordvirae</taxon>
        <taxon>Nucleocytoviricota</taxon>
        <taxon>Megaviricetes</taxon>
        <taxon>Imitervirales</taxon>
        <taxon>Mimiviridae</taxon>
        <taxon>Megamimivirinae</taxon>
        <taxon>Moumouvirus</taxon>
        <taxon>Moumouvirus goulettemassiliense</taxon>
    </lineage>
</organism>